<sequence length="441" mass="46348">MRKQLTDANARETCQMNMVEAQRRVDFLESELARLSLSGGGGPGGGGSADSLGTAASASASPAASVMGSAHAAHAPTHGSHGAGYPGAAGTPGGGSSGLFEGGAHPSGSSLTASSGHAVNMQWGGRAQSLDTPASPGGASAFPRSPRMSSNPAGMRSHNVSGTGTPASGVMSPSSSKGSLTAGPPKDAAAGAAGGEITPFDMLKFSTAITAEKIHYRLNEVRSKLESENRYKAGFENMLAAKAATSSGASGSKEDVRIRQDLEQELHEVNTRIKMLTTAAHRYKGLTVGAADDGEDGALEEVRERRTGRLKLKLIGAINLMGRKSAKDELIAHVKVDGTRKATTRPTKQRWDESFDIQIEKAQMVEITIHERSGAFLGMRWFRLADLEENARRHHIADYAAAEETWLDMEPGGQLLLKAFFTPIKRQATERGAVFRRGTVG</sequence>
<organism evidence="4 5">
    <name type="scientific">Caulochytrium protostelioides</name>
    <dbReference type="NCBI Taxonomy" id="1555241"/>
    <lineage>
        <taxon>Eukaryota</taxon>
        <taxon>Fungi</taxon>
        <taxon>Fungi incertae sedis</taxon>
        <taxon>Chytridiomycota</taxon>
        <taxon>Chytridiomycota incertae sedis</taxon>
        <taxon>Chytridiomycetes</taxon>
        <taxon>Caulochytriales</taxon>
        <taxon>Caulochytriaceae</taxon>
        <taxon>Caulochytrium</taxon>
    </lineage>
</organism>
<dbReference type="EMBL" id="ML009292">
    <property type="protein sequence ID" value="RKO97375.1"/>
    <property type="molecule type" value="Genomic_DNA"/>
</dbReference>
<reference evidence="5" key="1">
    <citation type="journal article" date="2018" name="Nat. Microbiol.">
        <title>Leveraging single-cell genomics to expand the fungal tree of life.</title>
        <authorList>
            <person name="Ahrendt S.R."/>
            <person name="Quandt C.A."/>
            <person name="Ciobanu D."/>
            <person name="Clum A."/>
            <person name="Salamov A."/>
            <person name="Andreopoulos B."/>
            <person name="Cheng J.F."/>
            <person name="Woyke T."/>
            <person name="Pelin A."/>
            <person name="Henrissat B."/>
            <person name="Reynolds N.K."/>
            <person name="Benny G.L."/>
            <person name="Smith M.E."/>
            <person name="James T.Y."/>
            <person name="Grigoriev I.V."/>
        </authorList>
    </citation>
    <scope>NUCLEOTIDE SEQUENCE [LARGE SCALE GENOMIC DNA]</scope>
    <source>
        <strain evidence="5">ATCC 52028</strain>
    </source>
</reference>
<dbReference type="Proteomes" id="UP000268535">
    <property type="component" value="Unassembled WGS sequence"/>
</dbReference>
<dbReference type="InterPro" id="IPR011072">
    <property type="entry name" value="HR1_rho-bd"/>
</dbReference>
<evidence type="ECO:0000256" key="1">
    <source>
        <dbReference type="SAM" id="Coils"/>
    </source>
</evidence>
<dbReference type="InterPro" id="IPR036274">
    <property type="entry name" value="HR1_rpt_sf"/>
</dbReference>
<evidence type="ECO:0000313" key="4">
    <source>
        <dbReference type="EMBL" id="RKO97375.1"/>
    </source>
</evidence>
<dbReference type="Pfam" id="PF02185">
    <property type="entry name" value="HR1"/>
    <property type="match status" value="1"/>
</dbReference>
<feature type="region of interest" description="Disordered" evidence="2">
    <location>
        <begin position="69"/>
        <end position="192"/>
    </location>
</feature>
<proteinExistence type="predicted"/>
<dbReference type="Gene3D" id="1.10.287.160">
    <property type="entry name" value="HR1 repeat"/>
    <property type="match status" value="1"/>
</dbReference>
<dbReference type="SUPFAM" id="SSF49562">
    <property type="entry name" value="C2 domain (Calcium/lipid-binding domain, CaLB)"/>
    <property type="match status" value="1"/>
</dbReference>
<feature type="domain" description="C2" evidence="3">
    <location>
        <begin position="309"/>
        <end position="396"/>
    </location>
</feature>
<protein>
    <recommendedName>
        <fullName evidence="3">C2 domain-containing protein</fullName>
    </recommendedName>
</protein>
<dbReference type="InterPro" id="IPR000008">
    <property type="entry name" value="C2_dom"/>
</dbReference>
<evidence type="ECO:0000313" key="5">
    <source>
        <dbReference type="Proteomes" id="UP000268535"/>
    </source>
</evidence>
<feature type="compositionally biased region" description="Polar residues" evidence="2">
    <location>
        <begin position="107"/>
        <end position="117"/>
    </location>
</feature>
<feature type="coiled-coil region" evidence="1">
    <location>
        <begin position="11"/>
        <end position="38"/>
    </location>
</feature>
<feature type="compositionally biased region" description="Polar residues" evidence="2">
    <location>
        <begin position="147"/>
        <end position="166"/>
    </location>
</feature>
<name>A0A4P9WXY6_9FUNG</name>
<evidence type="ECO:0000259" key="3">
    <source>
        <dbReference type="SMART" id="SM00239"/>
    </source>
</evidence>
<dbReference type="InterPro" id="IPR035892">
    <property type="entry name" value="C2_domain_sf"/>
</dbReference>
<keyword evidence="1" id="KW-0175">Coiled coil</keyword>
<dbReference type="AlphaFoldDB" id="A0A4P9WXY6"/>
<accession>A0A4P9WXY6</accession>
<dbReference type="Gene3D" id="2.60.40.150">
    <property type="entry name" value="C2 domain"/>
    <property type="match status" value="1"/>
</dbReference>
<evidence type="ECO:0000256" key="2">
    <source>
        <dbReference type="SAM" id="MobiDB-lite"/>
    </source>
</evidence>
<feature type="compositionally biased region" description="Gly residues" evidence="2">
    <location>
        <begin position="81"/>
        <end position="101"/>
    </location>
</feature>
<dbReference type="SUPFAM" id="SSF46585">
    <property type="entry name" value="HR1 repeat"/>
    <property type="match status" value="1"/>
</dbReference>
<dbReference type="SMART" id="SM00239">
    <property type="entry name" value="C2"/>
    <property type="match status" value="1"/>
</dbReference>
<dbReference type="GO" id="GO:0007165">
    <property type="term" value="P:signal transduction"/>
    <property type="evidence" value="ECO:0007669"/>
    <property type="project" value="InterPro"/>
</dbReference>
<gene>
    <name evidence="4" type="ORF">CAUPRSCDRAFT_10947</name>
</gene>
<feature type="compositionally biased region" description="Low complexity" evidence="2">
    <location>
        <begin position="168"/>
        <end position="179"/>
    </location>
</feature>